<comment type="similarity">
    <text evidence="1">Belongs to the LysR transcriptional regulatory family.</text>
</comment>
<dbReference type="Pfam" id="PF00126">
    <property type="entry name" value="HTH_1"/>
    <property type="match status" value="1"/>
</dbReference>
<dbReference type="PROSITE" id="PS50931">
    <property type="entry name" value="HTH_LYSR"/>
    <property type="match status" value="1"/>
</dbReference>
<protein>
    <submittedName>
        <fullName evidence="5">Uncharacterized protein</fullName>
    </submittedName>
</protein>
<dbReference type="GO" id="GO:0005829">
    <property type="term" value="C:cytosol"/>
    <property type="evidence" value="ECO:0007669"/>
    <property type="project" value="TreeGrafter"/>
</dbReference>
<dbReference type="FunFam" id="1.10.10.10:FF:000001">
    <property type="entry name" value="LysR family transcriptional regulator"/>
    <property type="match status" value="1"/>
</dbReference>
<dbReference type="SUPFAM" id="SSF46785">
    <property type="entry name" value="Winged helix' DNA-binding domain"/>
    <property type="match status" value="1"/>
</dbReference>
<dbReference type="InterPro" id="IPR036390">
    <property type="entry name" value="WH_DNA-bd_sf"/>
</dbReference>
<evidence type="ECO:0000256" key="2">
    <source>
        <dbReference type="ARBA" id="ARBA00023015"/>
    </source>
</evidence>
<dbReference type="InterPro" id="IPR000847">
    <property type="entry name" value="LysR_HTH_N"/>
</dbReference>
<dbReference type="GO" id="GO:0003700">
    <property type="term" value="F:DNA-binding transcription factor activity"/>
    <property type="evidence" value="ECO:0007669"/>
    <property type="project" value="InterPro"/>
</dbReference>
<dbReference type="PANTHER" id="PTHR30419">
    <property type="entry name" value="HTH-TYPE TRANSCRIPTIONAL REGULATOR YBHD"/>
    <property type="match status" value="1"/>
</dbReference>
<proteinExistence type="inferred from homology"/>
<evidence type="ECO:0000256" key="1">
    <source>
        <dbReference type="ARBA" id="ARBA00009437"/>
    </source>
</evidence>
<keyword evidence="3" id="KW-0238">DNA-binding</keyword>
<evidence type="ECO:0000256" key="4">
    <source>
        <dbReference type="ARBA" id="ARBA00023163"/>
    </source>
</evidence>
<dbReference type="PRINTS" id="PR00039">
    <property type="entry name" value="HTHLYSR"/>
</dbReference>
<evidence type="ECO:0000313" key="5">
    <source>
        <dbReference type="EMBL" id="PXY27752.1"/>
    </source>
</evidence>
<dbReference type="InterPro" id="IPR050950">
    <property type="entry name" value="HTH-type_LysR_regulators"/>
</dbReference>
<keyword evidence="4" id="KW-0804">Transcription</keyword>
<keyword evidence="6" id="KW-1185">Reference proteome</keyword>
<accession>A0A2V4B192</accession>
<dbReference type="Proteomes" id="UP000249915">
    <property type="component" value="Unassembled WGS sequence"/>
</dbReference>
<evidence type="ECO:0000313" key="6">
    <source>
        <dbReference type="Proteomes" id="UP000249915"/>
    </source>
</evidence>
<dbReference type="AlphaFoldDB" id="A0A2V4B192"/>
<dbReference type="RefSeq" id="WP_170160425.1">
    <property type="nucleotide sequence ID" value="NZ_MASW01000002.1"/>
</dbReference>
<dbReference type="InterPro" id="IPR036388">
    <property type="entry name" value="WH-like_DNA-bd_sf"/>
</dbReference>
<evidence type="ECO:0000256" key="3">
    <source>
        <dbReference type="ARBA" id="ARBA00023125"/>
    </source>
</evidence>
<keyword evidence="2" id="KW-0805">Transcription regulation</keyword>
<dbReference type="SUPFAM" id="SSF53850">
    <property type="entry name" value="Periplasmic binding protein-like II"/>
    <property type="match status" value="1"/>
</dbReference>
<comment type="caution">
    <text evidence="5">The sequence shown here is derived from an EMBL/GenBank/DDBJ whole genome shotgun (WGS) entry which is preliminary data.</text>
</comment>
<dbReference type="EMBL" id="MASW01000002">
    <property type="protein sequence ID" value="PXY27752.1"/>
    <property type="molecule type" value="Genomic_DNA"/>
</dbReference>
<dbReference type="Gene3D" id="1.10.10.10">
    <property type="entry name" value="Winged helix-like DNA-binding domain superfamily/Winged helix DNA-binding domain"/>
    <property type="match status" value="1"/>
</dbReference>
<dbReference type="CDD" id="cd05466">
    <property type="entry name" value="PBP2_LTTR_substrate"/>
    <property type="match status" value="1"/>
</dbReference>
<organism evidence="5 6">
    <name type="scientific">Prauserella muralis</name>
    <dbReference type="NCBI Taxonomy" id="588067"/>
    <lineage>
        <taxon>Bacteria</taxon>
        <taxon>Bacillati</taxon>
        <taxon>Actinomycetota</taxon>
        <taxon>Actinomycetes</taxon>
        <taxon>Pseudonocardiales</taxon>
        <taxon>Pseudonocardiaceae</taxon>
        <taxon>Prauserella</taxon>
    </lineage>
</organism>
<dbReference type="Pfam" id="PF03466">
    <property type="entry name" value="LysR_substrate"/>
    <property type="match status" value="1"/>
</dbReference>
<reference evidence="5 6" key="1">
    <citation type="submission" date="2016-07" db="EMBL/GenBank/DDBJ databases">
        <title>Draft genome sequence of Prauserella muralis DSM 45305, isolated from a mould-covered wall in an indoor environment.</title>
        <authorList>
            <person name="Ruckert C."/>
            <person name="Albersmeier A."/>
            <person name="Jiang C.-L."/>
            <person name="Jiang Y."/>
            <person name="Kalinowski J."/>
            <person name="Schneider O."/>
            <person name="Winkler A."/>
            <person name="Zotchev S.B."/>
        </authorList>
    </citation>
    <scope>NUCLEOTIDE SEQUENCE [LARGE SCALE GENOMIC DNA]</scope>
    <source>
        <strain evidence="5 6">DSM 45305</strain>
    </source>
</reference>
<sequence length="296" mass="31418">MERRQIEYFLAVVDHGGFTAAATALHISQPALSHAIKVLEHDLGTALFHRLPRGTRLTSAGETFTDSARRIMRELETARARVGEVAGLVAGRLDVVSLPGLLLDPLAEVVGRFRATYPAVRLRIVQAETPDDVRDAVLSGAAELALADERRPTDRDLVADTLADQELVAVLPPGVPAPDGAALPLAALLEMDLVTGPPGTVVHGILAREAARLDRAFEPVVEVGLRGSALYLALAGAGVAVLPRPLAELGRNAGVAIVSLEPRQWRHACLLRRSAPLSPAARALRELLLPTGTPSR</sequence>
<name>A0A2V4B192_9PSEU</name>
<gene>
    <name evidence="5" type="ORF">BAY60_15335</name>
</gene>
<dbReference type="Gene3D" id="3.40.190.290">
    <property type="match status" value="1"/>
</dbReference>
<dbReference type="GO" id="GO:0003677">
    <property type="term" value="F:DNA binding"/>
    <property type="evidence" value="ECO:0007669"/>
    <property type="project" value="UniProtKB-KW"/>
</dbReference>
<dbReference type="InterPro" id="IPR005119">
    <property type="entry name" value="LysR_subst-bd"/>
</dbReference>